<dbReference type="Gene3D" id="3.80.10.10">
    <property type="entry name" value="Ribonuclease Inhibitor"/>
    <property type="match status" value="2"/>
</dbReference>
<dbReference type="PANTHER" id="PTHR45930">
    <property type="entry name" value="G-PROTEIN COUPLED RECEPTOR 124-LIKE PROTEIN"/>
    <property type="match status" value="1"/>
</dbReference>
<evidence type="ECO:0000313" key="13">
    <source>
        <dbReference type="Proteomes" id="UP001153712"/>
    </source>
</evidence>
<keyword evidence="4" id="KW-0677">Repeat</keyword>
<dbReference type="InterPro" id="IPR051963">
    <property type="entry name" value="Adhesion_GPCR_A"/>
</dbReference>
<feature type="signal peptide" evidence="10">
    <location>
        <begin position="1"/>
        <end position="21"/>
    </location>
</feature>
<evidence type="ECO:0000256" key="3">
    <source>
        <dbReference type="ARBA" id="ARBA00022729"/>
    </source>
</evidence>
<dbReference type="Pfam" id="PF13855">
    <property type="entry name" value="LRR_8"/>
    <property type="match status" value="2"/>
</dbReference>
<dbReference type="SMART" id="SM00369">
    <property type="entry name" value="LRR_TYP"/>
    <property type="match status" value="5"/>
</dbReference>
<dbReference type="PROSITE" id="PS50835">
    <property type="entry name" value="IG_LIKE"/>
    <property type="match status" value="1"/>
</dbReference>
<feature type="domain" description="Ig-like" evidence="11">
    <location>
        <begin position="259"/>
        <end position="357"/>
    </location>
</feature>
<keyword evidence="5" id="KW-1015">Disulfide bond</keyword>
<dbReference type="InterPro" id="IPR001611">
    <property type="entry name" value="Leu-rich_rpt"/>
</dbReference>
<keyword evidence="6" id="KW-0675">Receptor</keyword>
<evidence type="ECO:0000259" key="11">
    <source>
        <dbReference type="PROSITE" id="PS50835"/>
    </source>
</evidence>
<sequence>MKKLWRLYLMLLLQLIKETAGCSPYCVCLWKNGKQTVECRKKNLSEIPDGLEPATQVLDFPGNKLEILHKDVFVKKQLLNLQRLYLSHSMIKSIHSDAFQGLTNLVELDLSNNLLEAVPSETLIRCPSLMKLTLNSNPISSLKKSAFEHLTQLNTLELSDCTISDIEEGAFQGLHSLEWLHLDGNRLKTIPGGRTLPEYVKGIELEKNSWECDCHIQELAMWLKNFKRLLSVEPVCQGPPRLAAKTIRSIPLPELACLPSISPTSFYLEIGEGKNVSLVCHVQAVPEATVSWWFQGQILQNDTMIAPGVHLLYFVEEGTENKKSELFIYNANAEDNGTFVCNAENIAGVSQSNFTIKIILKENPIVIIVSFPFEYVLIGIVGISILGMSVIIALVALIVKCRMRSRRKKNPPHNDEYQINQIPHNGGVAGEAVKNLNDSFKQPIAQERIENLTAYEISTCQLPNSNLSPSRNEIQIRNLETLKEIQLKQNPDIINGCRREGDGQDHQNIENEFIQPLQLPLARLRESTEFLDGTLRFVDPEGYPLDYGLPKLPCRTQKQFSDGYYRTLPSNRLKRHSAANPFRRISREAEFLSRSVDSQYDNSVDVRYTADGYPARPSFPTDTIRESTPPSSLPYCSVQWPTCVPANVHVLDPNLSLSLNSNVTYHQQPPNLSKRSASAQTDNNSDECPDNKGQQFLSASRSNVNDSESGEIAQNDSLSEVLTESPDEGYEGEPSVV</sequence>
<feature type="compositionally biased region" description="Polar residues" evidence="8">
    <location>
        <begin position="692"/>
        <end position="722"/>
    </location>
</feature>
<dbReference type="SMART" id="SM00408">
    <property type="entry name" value="IGc2"/>
    <property type="match status" value="1"/>
</dbReference>
<dbReference type="InterPro" id="IPR000483">
    <property type="entry name" value="Cys-rich_flank_reg_C"/>
</dbReference>
<dbReference type="GO" id="GO:0005886">
    <property type="term" value="C:plasma membrane"/>
    <property type="evidence" value="ECO:0007669"/>
    <property type="project" value="TreeGrafter"/>
</dbReference>
<evidence type="ECO:0000256" key="6">
    <source>
        <dbReference type="ARBA" id="ARBA00023170"/>
    </source>
</evidence>
<dbReference type="PROSITE" id="PS51450">
    <property type="entry name" value="LRR"/>
    <property type="match status" value="2"/>
</dbReference>
<dbReference type="CDD" id="cd00096">
    <property type="entry name" value="Ig"/>
    <property type="match status" value="1"/>
</dbReference>
<keyword evidence="9" id="KW-1133">Transmembrane helix</keyword>
<keyword evidence="3 10" id="KW-0732">Signal</keyword>
<dbReference type="InterPro" id="IPR003599">
    <property type="entry name" value="Ig_sub"/>
</dbReference>
<evidence type="ECO:0000256" key="2">
    <source>
        <dbReference type="ARBA" id="ARBA00022614"/>
    </source>
</evidence>
<evidence type="ECO:0000256" key="10">
    <source>
        <dbReference type="SAM" id="SignalP"/>
    </source>
</evidence>
<dbReference type="SMART" id="SM00082">
    <property type="entry name" value="LRRCT"/>
    <property type="match status" value="1"/>
</dbReference>
<evidence type="ECO:0000313" key="12">
    <source>
        <dbReference type="EMBL" id="CAG9859818.1"/>
    </source>
</evidence>
<reference evidence="12" key="1">
    <citation type="submission" date="2022-01" db="EMBL/GenBank/DDBJ databases">
        <authorList>
            <person name="King R."/>
        </authorList>
    </citation>
    <scope>NUCLEOTIDE SEQUENCE</scope>
</reference>
<organism evidence="12 13">
    <name type="scientific">Phyllotreta striolata</name>
    <name type="common">Striped flea beetle</name>
    <name type="synonym">Crioceris striolata</name>
    <dbReference type="NCBI Taxonomy" id="444603"/>
    <lineage>
        <taxon>Eukaryota</taxon>
        <taxon>Metazoa</taxon>
        <taxon>Ecdysozoa</taxon>
        <taxon>Arthropoda</taxon>
        <taxon>Hexapoda</taxon>
        <taxon>Insecta</taxon>
        <taxon>Pterygota</taxon>
        <taxon>Neoptera</taxon>
        <taxon>Endopterygota</taxon>
        <taxon>Coleoptera</taxon>
        <taxon>Polyphaga</taxon>
        <taxon>Cucujiformia</taxon>
        <taxon>Chrysomeloidea</taxon>
        <taxon>Chrysomelidae</taxon>
        <taxon>Galerucinae</taxon>
        <taxon>Alticini</taxon>
        <taxon>Phyllotreta</taxon>
    </lineage>
</organism>
<accession>A0A9N9TPJ4</accession>
<dbReference type="Pfam" id="PF07679">
    <property type="entry name" value="I-set"/>
    <property type="match status" value="1"/>
</dbReference>
<keyword evidence="7" id="KW-0325">Glycoprotein</keyword>
<dbReference type="GO" id="GO:0007166">
    <property type="term" value="P:cell surface receptor signaling pathway"/>
    <property type="evidence" value="ECO:0007669"/>
    <property type="project" value="TreeGrafter"/>
</dbReference>
<dbReference type="InterPro" id="IPR013098">
    <property type="entry name" value="Ig_I-set"/>
</dbReference>
<evidence type="ECO:0000256" key="1">
    <source>
        <dbReference type="ARBA" id="ARBA00007343"/>
    </source>
</evidence>
<dbReference type="InterPro" id="IPR003598">
    <property type="entry name" value="Ig_sub2"/>
</dbReference>
<proteinExistence type="inferred from homology"/>
<dbReference type="OrthoDB" id="643377at2759"/>
<feature type="chain" id="PRO_5040135126" description="Ig-like domain-containing protein" evidence="10">
    <location>
        <begin position="22"/>
        <end position="737"/>
    </location>
</feature>
<gene>
    <name evidence="12" type="ORF">PHYEVI_LOCUS6181</name>
</gene>
<dbReference type="InterPro" id="IPR013783">
    <property type="entry name" value="Ig-like_fold"/>
</dbReference>
<evidence type="ECO:0000256" key="7">
    <source>
        <dbReference type="ARBA" id="ARBA00023180"/>
    </source>
</evidence>
<keyword evidence="9" id="KW-0472">Membrane</keyword>
<dbReference type="AlphaFoldDB" id="A0A9N9TPJ4"/>
<dbReference type="Proteomes" id="UP001153712">
    <property type="component" value="Chromosome 3"/>
</dbReference>
<evidence type="ECO:0000256" key="5">
    <source>
        <dbReference type="ARBA" id="ARBA00023157"/>
    </source>
</evidence>
<comment type="similarity">
    <text evidence="1">Belongs to the G-protein coupled receptor 2 family. Adhesion G-protein coupled receptor (ADGR) subfamily.</text>
</comment>
<dbReference type="SUPFAM" id="SSF48726">
    <property type="entry name" value="Immunoglobulin"/>
    <property type="match status" value="1"/>
</dbReference>
<name>A0A9N9TPJ4_PHYSR</name>
<dbReference type="PANTHER" id="PTHR45930:SF4">
    <property type="entry name" value="ADHESION G PROTEIN-COUPLED RECEPTOR A3"/>
    <property type="match status" value="1"/>
</dbReference>
<dbReference type="InterPro" id="IPR003591">
    <property type="entry name" value="Leu-rich_rpt_typical-subtyp"/>
</dbReference>
<evidence type="ECO:0000256" key="4">
    <source>
        <dbReference type="ARBA" id="ARBA00022737"/>
    </source>
</evidence>
<feature type="transmembrane region" description="Helical" evidence="9">
    <location>
        <begin position="375"/>
        <end position="399"/>
    </location>
</feature>
<feature type="compositionally biased region" description="Polar residues" evidence="8">
    <location>
        <begin position="666"/>
        <end position="683"/>
    </location>
</feature>
<dbReference type="SUPFAM" id="SSF52058">
    <property type="entry name" value="L domain-like"/>
    <property type="match status" value="1"/>
</dbReference>
<dbReference type="InterPro" id="IPR007110">
    <property type="entry name" value="Ig-like_dom"/>
</dbReference>
<dbReference type="InterPro" id="IPR036179">
    <property type="entry name" value="Ig-like_dom_sf"/>
</dbReference>
<feature type="region of interest" description="Disordered" evidence="8">
    <location>
        <begin position="666"/>
        <end position="737"/>
    </location>
</feature>
<dbReference type="InterPro" id="IPR032675">
    <property type="entry name" value="LRR_dom_sf"/>
</dbReference>
<evidence type="ECO:0000256" key="9">
    <source>
        <dbReference type="SAM" id="Phobius"/>
    </source>
</evidence>
<keyword evidence="13" id="KW-1185">Reference proteome</keyword>
<dbReference type="FunFam" id="3.80.10.10:FF:000082">
    <property type="entry name" value="Leucine-rich repeat-containing 24"/>
    <property type="match status" value="1"/>
</dbReference>
<protein>
    <recommendedName>
        <fullName evidence="11">Ig-like domain-containing protein</fullName>
    </recommendedName>
</protein>
<dbReference type="SMART" id="SM00409">
    <property type="entry name" value="IG"/>
    <property type="match status" value="1"/>
</dbReference>
<evidence type="ECO:0000256" key="8">
    <source>
        <dbReference type="SAM" id="MobiDB-lite"/>
    </source>
</evidence>
<keyword evidence="9" id="KW-0812">Transmembrane</keyword>
<dbReference type="EMBL" id="OU900096">
    <property type="protein sequence ID" value="CAG9859818.1"/>
    <property type="molecule type" value="Genomic_DNA"/>
</dbReference>
<dbReference type="Gene3D" id="2.60.40.10">
    <property type="entry name" value="Immunoglobulins"/>
    <property type="match status" value="1"/>
</dbReference>
<keyword evidence="2" id="KW-0433">Leucine-rich repeat</keyword>